<evidence type="ECO:0000313" key="2">
    <source>
        <dbReference type="EMBL" id="EYU14045.1"/>
    </source>
</evidence>
<gene>
    <name evidence="2" type="ORF">BA1DRAFT_03445</name>
</gene>
<dbReference type="PROSITE" id="PS51257">
    <property type="entry name" value="PROKAR_LIPOPROTEIN"/>
    <property type="match status" value="1"/>
</dbReference>
<dbReference type="Proteomes" id="UP000023464">
    <property type="component" value="Unassembled WGS sequence"/>
</dbReference>
<protein>
    <recommendedName>
        <fullName evidence="1">DUF5625 domain-containing protein</fullName>
    </recommendedName>
</protein>
<name>A0A022PHQ8_9GAMM</name>
<reference evidence="2 3" key="1">
    <citation type="submission" date="2014-03" db="EMBL/GenBank/DDBJ databases">
        <title>Draft Genome of Photorhabdus luminescens BA1, an Egyptian Isolate.</title>
        <authorList>
            <person name="Ghazal S."/>
            <person name="Hurst S.G.IV."/>
            <person name="Morris K."/>
            <person name="Thomas K."/>
            <person name="Tisa L.S."/>
        </authorList>
    </citation>
    <scope>NUCLEOTIDE SEQUENCE [LARGE SCALE GENOMIC DNA]</scope>
    <source>
        <strain evidence="2 3">BA1</strain>
    </source>
</reference>
<feature type="domain" description="DUF5625" evidence="1">
    <location>
        <begin position="35"/>
        <end position="165"/>
    </location>
</feature>
<dbReference type="EMBL" id="JFGV01000060">
    <property type="protein sequence ID" value="EYU14045.1"/>
    <property type="molecule type" value="Genomic_DNA"/>
</dbReference>
<comment type="caution">
    <text evidence="2">The sequence shown here is derived from an EMBL/GenBank/DDBJ whole genome shotgun (WGS) entry which is preliminary data.</text>
</comment>
<dbReference type="Pfam" id="PF18539">
    <property type="entry name" value="DUF5625"/>
    <property type="match status" value="1"/>
</dbReference>
<dbReference type="PATRIC" id="fig|1393736.3.peg.3520"/>
<keyword evidence="3" id="KW-1185">Reference proteome</keyword>
<dbReference type="Gene3D" id="2.60.120.790">
    <property type="match status" value="1"/>
</dbReference>
<proteinExistence type="predicted"/>
<dbReference type="RefSeq" id="WP_036781425.1">
    <property type="nucleotide sequence ID" value="NZ_CAWLTM010000055.1"/>
</dbReference>
<evidence type="ECO:0000259" key="1">
    <source>
        <dbReference type="Pfam" id="PF18539"/>
    </source>
</evidence>
<sequence>MKVLRIHERFKNWRNMIIFMSCTLLMACSKPMDIYKPIDVSKSGQSVKFDFEISKVREYRVSLLFAIGDSQEEKERRSELFRAHVDGVAIPITFRLVKDGKVLFDEEINTVGATLMHTVHYKEKNIDTAVRTIDIFQFTPGHYSMVITTLEDVPAFNGIESFVHITDSVFNGQIYNLL</sequence>
<dbReference type="InterPro" id="IPR041008">
    <property type="entry name" value="DUF5625"/>
</dbReference>
<dbReference type="AlphaFoldDB" id="A0A022PHQ8"/>
<accession>A0A022PHQ8</accession>
<organism evidence="2 3">
    <name type="scientific">Photorhabdus aegyptia</name>
    <dbReference type="NCBI Taxonomy" id="2805098"/>
    <lineage>
        <taxon>Bacteria</taxon>
        <taxon>Pseudomonadati</taxon>
        <taxon>Pseudomonadota</taxon>
        <taxon>Gammaproteobacteria</taxon>
        <taxon>Enterobacterales</taxon>
        <taxon>Morganellaceae</taxon>
        <taxon>Photorhabdus</taxon>
    </lineage>
</organism>
<evidence type="ECO:0000313" key="3">
    <source>
        <dbReference type="Proteomes" id="UP000023464"/>
    </source>
</evidence>